<organism evidence="1">
    <name type="scientific">Haemonchus placei</name>
    <name type="common">Barber's pole worm</name>
    <dbReference type="NCBI Taxonomy" id="6290"/>
    <lineage>
        <taxon>Eukaryota</taxon>
        <taxon>Metazoa</taxon>
        <taxon>Ecdysozoa</taxon>
        <taxon>Nematoda</taxon>
        <taxon>Chromadorea</taxon>
        <taxon>Rhabditida</taxon>
        <taxon>Rhabditina</taxon>
        <taxon>Rhabditomorpha</taxon>
        <taxon>Strongyloidea</taxon>
        <taxon>Trichostrongylidae</taxon>
        <taxon>Haemonchus</taxon>
    </lineage>
</organism>
<protein>
    <submittedName>
        <fullName evidence="1">Ovule protein</fullName>
    </submittedName>
</protein>
<accession>A0A0N4X824</accession>
<evidence type="ECO:0000313" key="1">
    <source>
        <dbReference type="WBParaSite" id="HPLM_0002051601-mRNA-1"/>
    </source>
</evidence>
<dbReference type="WBParaSite" id="HPLM_0002051601-mRNA-1">
    <property type="protein sequence ID" value="HPLM_0002051601-mRNA-1"/>
    <property type="gene ID" value="HPLM_0002051601"/>
</dbReference>
<name>A0A0N4X824_HAEPC</name>
<proteinExistence type="predicted"/>
<dbReference type="AlphaFoldDB" id="A0A0N4X824"/>
<reference evidence="1" key="1">
    <citation type="submission" date="2017-02" db="UniProtKB">
        <authorList>
            <consortium name="WormBaseParasite"/>
        </authorList>
    </citation>
    <scope>IDENTIFICATION</scope>
</reference>
<sequence length="49" mass="5878">LFSFDNQVSFHTIRRIQIFQCLFRPLIAPFQIVAVQHVESLKGILRFFR</sequence>